<keyword evidence="2" id="KW-1133">Transmembrane helix</keyword>
<dbReference type="AlphaFoldDB" id="A0A815GHH6"/>
<feature type="region of interest" description="Disordered" evidence="1">
    <location>
        <begin position="173"/>
        <end position="195"/>
    </location>
</feature>
<protein>
    <submittedName>
        <fullName evidence="4">Uncharacterized protein</fullName>
    </submittedName>
</protein>
<gene>
    <name evidence="4" type="ORF">GPM918_LOCUS30315</name>
    <name evidence="3" type="ORF">OVA965_LOCUS11778</name>
    <name evidence="6" type="ORF">SRO942_LOCUS30925</name>
    <name evidence="5" type="ORF">TMI583_LOCUS11782</name>
</gene>
<evidence type="ECO:0000313" key="6">
    <source>
        <dbReference type="EMBL" id="CAF4197616.1"/>
    </source>
</evidence>
<keyword evidence="2" id="KW-0812">Transmembrane</keyword>
<evidence type="ECO:0000313" key="4">
    <source>
        <dbReference type="EMBL" id="CAF1338586.1"/>
    </source>
</evidence>
<feature type="compositionally biased region" description="Gly residues" evidence="1">
    <location>
        <begin position="186"/>
        <end position="195"/>
    </location>
</feature>
<dbReference type="Proteomes" id="UP000681722">
    <property type="component" value="Unassembled WGS sequence"/>
</dbReference>
<reference evidence="4" key="1">
    <citation type="submission" date="2021-02" db="EMBL/GenBank/DDBJ databases">
        <authorList>
            <person name="Nowell W R."/>
        </authorList>
    </citation>
    <scope>NUCLEOTIDE SEQUENCE</scope>
</reference>
<evidence type="ECO:0000313" key="3">
    <source>
        <dbReference type="EMBL" id="CAF0943805.1"/>
    </source>
</evidence>
<dbReference type="Proteomes" id="UP000682733">
    <property type="component" value="Unassembled WGS sequence"/>
</dbReference>
<proteinExistence type="predicted"/>
<organism evidence="4 7">
    <name type="scientific">Didymodactylos carnosus</name>
    <dbReference type="NCBI Taxonomy" id="1234261"/>
    <lineage>
        <taxon>Eukaryota</taxon>
        <taxon>Metazoa</taxon>
        <taxon>Spiralia</taxon>
        <taxon>Gnathifera</taxon>
        <taxon>Rotifera</taxon>
        <taxon>Eurotatoria</taxon>
        <taxon>Bdelloidea</taxon>
        <taxon>Philodinida</taxon>
        <taxon>Philodinidae</taxon>
        <taxon>Didymodactylos</taxon>
    </lineage>
</organism>
<comment type="caution">
    <text evidence="4">The sequence shown here is derived from an EMBL/GenBank/DDBJ whole genome shotgun (WGS) entry which is preliminary data.</text>
</comment>
<sequence length="195" mass="20421">MYTPQVPIAAVPVPGGRNAIWPLLAICCLALVGLLAAAVIVLALIPVYLTKTGENSDLKSRESPTIVIVYSTPADSNSVFTGTFPSTNNAAVARQLEQQLGLTNGSLTIKSISSVGSSDQRKRFCRKRLSQNFQQVVTTVIQISITLVLPNGVTIRFTLTFLTITYTGNPSIGPEGRKVGTVGPETGSGGSATGS</sequence>
<evidence type="ECO:0000313" key="5">
    <source>
        <dbReference type="EMBL" id="CAF3718570.1"/>
    </source>
</evidence>
<keyword evidence="2" id="KW-0472">Membrane</keyword>
<keyword evidence="7" id="KW-1185">Reference proteome</keyword>
<feature type="transmembrane region" description="Helical" evidence="2">
    <location>
        <begin position="20"/>
        <end position="49"/>
    </location>
</feature>
<dbReference type="EMBL" id="CAJNOQ010014279">
    <property type="protein sequence ID" value="CAF1338586.1"/>
    <property type="molecule type" value="Genomic_DNA"/>
</dbReference>
<accession>A0A815GHH6</accession>
<name>A0A815GHH6_9BILA</name>
<dbReference type="EMBL" id="CAJNOK010004622">
    <property type="protein sequence ID" value="CAF0943805.1"/>
    <property type="molecule type" value="Genomic_DNA"/>
</dbReference>
<evidence type="ECO:0000313" key="7">
    <source>
        <dbReference type="Proteomes" id="UP000663829"/>
    </source>
</evidence>
<dbReference type="Proteomes" id="UP000663829">
    <property type="component" value="Unassembled WGS sequence"/>
</dbReference>
<evidence type="ECO:0000256" key="2">
    <source>
        <dbReference type="SAM" id="Phobius"/>
    </source>
</evidence>
<dbReference type="EMBL" id="CAJOBA010004627">
    <property type="protein sequence ID" value="CAF3718570.1"/>
    <property type="molecule type" value="Genomic_DNA"/>
</dbReference>
<evidence type="ECO:0000256" key="1">
    <source>
        <dbReference type="SAM" id="MobiDB-lite"/>
    </source>
</evidence>
<dbReference type="Proteomes" id="UP000677228">
    <property type="component" value="Unassembled WGS sequence"/>
</dbReference>
<dbReference type="EMBL" id="CAJOBC010057355">
    <property type="protein sequence ID" value="CAF4197616.1"/>
    <property type="molecule type" value="Genomic_DNA"/>
</dbReference>